<keyword evidence="2" id="KW-1185">Reference proteome</keyword>
<evidence type="ECO:0000313" key="1">
    <source>
        <dbReference type="Ensembl" id="ENSFCTP00005049678.1"/>
    </source>
</evidence>
<accession>A0ABI7ZRG1</accession>
<organism evidence="1 2">
    <name type="scientific">Felis catus</name>
    <name type="common">Cat</name>
    <name type="synonym">Felis silvestris catus</name>
    <dbReference type="NCBI Taxonomy" id="9685"/>
    <lineage>
        <taxon>Eukaryota</taxon>
        <taxon>Metazoa</taxon>
        <taxon>Chordata</taxon>
        <taxon>Craniata</taxon>
        <taxon>Vertebrata</taxon>
        <taxon>Euteleostomi</taxon>
        <taxon>Mammalia</taxon>
        <taxon>Eutheria</taxon>
        <taxon>Laurasiatheria</taxon>
        <taxon>Carnivora</taxon>
        <taxon>Feliformia</taxon>
        <taxon>Felidae</taxon>
        <taxon>Felinae</taxon>
        <taxon>Felis</taxon>
    </lineage>
</organism>
<reference evidence="1" key="3">
    <citation type="submission" date="2025-09" db="UniProtKB">
        <authorList>
            <consortium name="Ensembl"/>
        </authorList>
    </citation>
    <scope>IDENTIFICATION</scope>
    <source>
        <strain evidence="1">breed Abyssinian</strain>
    </source>
</reference>
<dbReference type="GeneTree" id="ENSGT00390000017253"/>
<proteinExistence type="predicted"/>
<reference evidence="1" key="2">
    <citation type="submission" date="2025-08" db="UniProtKB">
        <authorList>
            <consortium name="Ensembl"/>
        </authorList>
    </citation>
    <scope>IDENTIFICATION</scope>
    <source>
        <strain evidence="1">breed Abyssinian</strain>
    </source>
</reference>
<evidence type="ECO:0000313" key="2">
    <source>
        <dbReference type="Proteomes" id="UP000823872"/>
    </source>
</evidence>
<dbReference type="Proteomes" id="UP000823872">
    <property type="component" value="Chromosome D1"/>
</dbReference>
<sequence>MAASLFRASLRGGRTGVQPGCGLRWLTPHLTCPTLGALVCTISLSTRTSHMATAR</sequence>
<protein>
    <submittedName>
        <fullName evidence="1">Mitochondrial ribosomal protein L49</fullName>
    </submittedName>
</protein>
<dbReference type="Ensembl" id="ENSFCTT00005069529.1">
    <property type="protein sequence ID" value="ENSFCTP00005049678.1"/>
    <property type="gene ID" value="ENSFCTG00005024438.1"/>
</dbReference>
<reference evidence="1 2" key="1">
    <citation type="submission" date="2021-02" db="EMBL/GenBank/DDBJ databases">
        <title>Safari Cat Assemblies.</title>
        <authorList>
            <person name="Bredemeyer K.R."/>
            <person name="Murphy W.J."/>
        </authorList>
    </citation>
    <scope>NUCLEOTIDE SEQUENCE [LARGE SCALE GENOMIC DNA]</scope>
</reference>
<name>A0ABI7ZRG1_FELCA</name>